<dbReference type="Gene3D" id="1.10.150.130">
    <property type="match status" value="1"/>
</dbReference>
<dbReference type="InterPro" id="IPR013762">
    <property type="entry name" value="Integrase-like_cat_sf"/>
</dbReference>
<protein>
    <submittedName>
        <fullName evidence="6">Phage integrase family protein</fullName>
    </submittedName>
</protein>
<dbReference type="InterPro" id="IPR046668">
    <property type="entry name" value="DUF6538"/>
</dbReference>
<proteinExistence type="inferred from homology"/>
<organism evidence="6 7">
    <name type="scientific">Ruegeria faecimaris</name>
    <dbReference type="NCBI Taxonomy" id="686389"/>
    <lineage>
        <taxon>Bacteria</taxon>
        <taxon>Pseudomonadati</taxon>
        <taxon>Pseudomonadota</taxon>
        <taxon>Alphaproteobacteria</taxon>
        <taxon>Rhodobacterales</taxon>
        <taxon>Roseobacteraceae</taxon>
        <taxon>Ruegeria</taxon>
    </lineage>
</organism>
<dbReference type="InterPro" id="IPR010998">
    <property type="entry name" value="Integrase_recombinase_N"/>
</dbReference>
<dbReference type="RefSeq" id="WP_142640292.1">
    <property type="nucleotide sequence ID" value="NZ_FXTE01000020.1"/>
</dbReference>
<accession>A0A521FDI1</accession>
<dbReference type="Pfam" id="PF00589">
    <property type="entry name" value="Phage_integrase"/>
    <property type="match status" value="1"/>
</dbReference>
<dbReference type="EMBL" id="FXTE01000020">
    <property type="protein sequence ID" value="SMO94235.1"/>
    <property type="molecule type" value="Genomic_DNA"/>
</dbReference>
<evidence type="ECO:0000256" key="2">
    <source>
        <dbReference type="ARBA" id="ARBA00022908"/>
    </source>
</evidence>
<dbReference type="InterPro" id="IPR011010">
    <property type="entry name" value="DNA_brk_join_enz"/>
</dbReference>
<dbReference type="PANTHER" id="PTHR30349:SF64">
    <property type="entry name" value="PROPHAGE INTEGRASE INTD-RELATED"/>
    <property type="match status" value="1"/>
</dbReference>
<dbReference type="PANTHER" id="PTHR30349">
    <property type="entry name" value="PHAGE INTEGRASE-RELATED"/>
    <property type="match status" value="1"/>
</dbReference>
<dbReference type="GO" id="GO:0015074">
    <property type="term" value="P:DNA integration"/>
    <property type="evidence" value="ECO:0007669"/>
    <property type="project" value="UniProtKB-KW"/>
</dbReference>
<keyword evidence="7" id="KW-1185">Reference proteome</keyword>
<dbReference type="InterPro" id="IPR002104">
    <property type="entry name" value="Integrase_catalytic"/>
</dbReference>
<evidence type="ECO:0000256" key="3">
    <source>
        <dbReference type="ARBA" id="ARBA00023125"/>
    </source>
</evidence>
<dbReference type="GO" id="GO:0006310">
    <property type="term" value="P:DNA recombination"/>
    <property type="evidence" value="ECO:0007669"/>
    <property type="project" value="UniProtKB-KW"/>
</dbReference>
<keyword evidence="4" id="KW-0233">DNA recombination</keyword>
<name>A0A521FDI1_9RHOB</name>
<dbReference type="AlphaFoldDB" id="A0A521FDI1"/>
<feature type="domain" description="Tyr recombinase" evidence="5">
    <location>
        <begin position="202"/>
        <end position="389"/>
    </location>
</feature>
<sequence length="390" mass="44012">MAYDKSVPFSFTKNGIYYFERRVPRYLQRHYSSRKISYSLRTRSASVAASRASRAAHQLDEYWYYLRIRDIELPGKNRLRIAANTHSNPSNVPLADTVTLSEAVAVYLKLKGADRPITFHRAAERSCGYLIDVAGDKDLRAYTKKDANSFRDVLIERGLSGSSITRVFGTVRSITNFAASEMGFSLTNPFGGVYFDRQAGVRDREPLPIEAVRMVQQECQRFDDDLRWLVALVSDTGMRLAEVAGLSLDDLVIDGKNPKVVIREHPWRRLKTASSAREVPLVGAALWAAKRIHGVASDKVHAFPRYNRSSQTNANSASAALNKWLRPIVPANCTMHSFRHSMRDRLRAVECPSDIVDQIGGWQTEGVGHSYGRGYSIDVLHKWLTKIEFL</sequence>
<keyword evidence="2" id="KW-0229">DNA integration</keyword>
<dbReference type="Proteomes" id="UP000319555">
    <property type="component" value="Unassembled WGS sequence"/>
</dbReference>
<evidence type="ECO:0000256" key="1">
    <source>
        <dbReference type="ARBA" id="ARBA00008857"/>
    </source>
</evidence>
<dbReference type="InterPro" id="IPR050090">
    <property type="entry name" value="Tyrosine_recombinase_XerCD"/>
</dbReference>
<evidence type="ECO:0000259" key="5">
    <source>
        <dbReference type="PROSITE" id="PS51898"/>
    </source>
</evidence>
<evidence type="ECO:0000313" key="6">
    <source>
        <dbReference type="EMBL" id="SMO94235.1"/>
    </source>
</evidence>
<keyword evidence="3" id="KW-0238">DNA-binding</keyword>
<comment type="similarity">
    <text evidence="1">Belongs to the 'phage' integrase family.</text>
</comment>
<dbReference type="Pfam" id="PF20172">
    <property type="entry name" value="DUF6538"/>
    <property type="match status" value="1"/>
</dbReference>
<dbReference type="SUPFAM" id="SSF56349">
    <property type="entry name" value="DNA breaking-rejoining enzymes"/>
    <property type="match status" value="1"/>
</dbReference>
<evidence type="ECO:0000256" key="4">
    <source>
        <dbReference type="ARBA" id="ARBA00023172"/>
    </source>
</evidence>
<gene>
    <name evidence="6" type="ORF">SAMN06265380_12050</name>
</gene>
<dbReference type="OrthoDB" id="7222937at2"/>
<dbReference type="Gene3D" id="1.10.443.10">
    <property type="entry name" value="Intergrase catalytic core"/>
    <property type="match status" value="1"/>
</dbReference>
<reference evidence="6 7" key="1">
    <citation type="submission" date="2017-05" db="EMBL/GenBank/DDBJ databases">
        <authorList>
            <person name="Varghese N."/>
            <person name="Submissions S."/>
        </authorList>
    </citation>
    <scope>NUCLEOTIDE SEQUENCE [LARGE SCALE GENOMIC DNA]</scope>
    <source>
        <strain evidence="6 7">DSM 28009</strain>
    </source>
</reference>
<dbReference type="GO" id="GO:0003677">
    <property type="term" value="F:DNA binding"/>
    <property type="evidence" value="ECO:0007669"/>
    <property type="project" value="UniProtKB-KW"/>
</dbReference>
<dbReference type="PROSITE" id="PS51898">
    <property type="entry name" value="TYR_RECOMBINASE"/>
    <property type="match status" value="1"/>
</dbReference>
<evidence type="ECO:0000313" key="7">
    <source>
        <dbReference type="Proteomes" id="UP000319555"/>
    </source>
</evidence>